<keyword evidence="5" id="KW-1185">Reference proteome</keyword>
<accession>A0AA88RRQ1</accession>
<reference evidence="4" key="1">
    <citation type="submission" date="2022-12" db="EMBL/GenBank/DDBJ databases">
        <title>Draft genome assemblies for two species of Escallonia (Escalloniales).</title>
        <authorList>
            <person name="Chanderbali A."/>
            <person name="Dervinis C."/>
            <person name="Anghel I."/>
            <person name="Soltis D."/>
            <person name="Soltis P."/>
            <person name="Zapata F."/>
        </authorList>
    </citation>
    <scope>NUCLEOTIDE SEQUENCE</scope>
    <source>
        <strain evidence="4">UCBG92.1500</strain>
        <tissue evidence="4">Leaf</tissue>
    </source>
</reference>
<dbReference type="Pfam" id="PF13041">
    <property type="entry name" value="PPR_2"/>
    <property type="match status" value="2"/>
</dbReference>
<dbReference type="Gene3D" id="1.25.40.10">
    <property type="entry name" value="Tetratricopeptide repeat domain"/>
    <property type="match status" value="2"/>
</dbReference>
<dbReference type="PANTHER" id="PTHR47936">
    <property type="entry name" value="PPR_LONG DOMAIN-CONTAINING PROTEIN"/>
    <property type="match status" value="1"/>
</dbReference>
<keyword evidence="2" id="KW-0677">Repeat</keyword>
<evidence type="ECO:0008006" key="6">
    <source>
        <dbReference type="Google" id="ProtNLM"/>
    </source>
</evidence>
<dbReference type="InterPro" id="IPR011990">
    <property type="entry name" value="TPR-like_helical_dom_sf"/>
</dbReference>
<comment type="similarity">
    <text evidence="1">Belongs to the PPR family. P subfamily.</text>
</comment>
<evidence type="ECO:0000256" key="2">
    <source>
        <dbReference type="ARBA" id="ARBA00022737"/>
    </source>
</evidence>
<feature type="repeat" description="PPR" evidence="3">
    <location>
        <begin position="241"/>
        <end position="275"/>
    </location>
</feature>
<comment type="caution">
    <text evidence="4">The sequence shown here is derived from an EMBL/GenBank/DDBJ whole genome shotgun (WGS) entry which is preliminary data.</text>
</comment>
<dbReference type="GO" id="GO:0031930">
    <property type="term" value="P:mitochondria-nucleus signaling pathway"/>
    <property type="evidence" value="ECO:0007669"/>
    <property type="project" value="TreeGrafter"/>
</dbReference>
<evidence type="ECO:0000256" key="3">
    <source>
        <dbReference type="PROSITE-ProRule" id="PRU00708"/>
    </source>
</evidence>
<dbReference type="GO" id="GO:0010019">
    <property type="term" value="P:chloroplast-nucleus signaling pathway"/>
    <property type="evidence" value="ECO:0007669"/>
    <property type="project" value="TreeGrafter"/>
</dbReference>
<protein>
    <recommendedName>
        <fullName evidence="6">Pentatricopeptide repeat-containing protein</fullName>
    </recommendedName>
</protein>
<dbReference type="GO" id="GO:0009507">
    <property type="term" value="C:chloroplast"/>
    <property type="evidence" value="ECO:0007669"/>
    <property type="project" value="TreeGrafter"/>
</dbReference>
<evidence type="ECO:0000256" key="1">
    <source>
        <dbReference type="ARBA" id="ARBA00007626"/>
    </source>
</evidence>
<evidence type="ECO:0000313" key="4">
    <source>
        <dbReference type="EMBL" id="KAK2990972.1"/>
    </source>
</evidence>
<feature type="repeat" description="PPR" evidence="3">
    <location>
        <begin position="171"/>
        <end position="205"/>
    </location>
</feature>
<proteinExistence type="inferred from homology"/>
<dbReference type="PROSITE" id="PS51375">
    <property type="entry name" value="PPR"/>
    <property type="match status" value="4"/>
</dbReference>
<dbReference type="AlphaFoldDB" id="A0AA88RRQ1"/>
<name>A0AA88RRQ1_9ASTE</name>
<dbReference type="EMBL" id="JAVXUO010000587">
    <property type="protein sequence ID" value="KAK2990972.1"/>
    <property type="molecule type" value="Genomic_DNA"/>
</dbReference>
<sequence>MSSLCRLLRRSFSTTTASAATTTASASASATSLKSLSDDLYKERTLRKLVKKFKKHSESDWFRTQTGIYEDIIRRLAAAKKFRWIEEILEDQKKYDDISDEGFAVRLIALYGKSGMFDHAAKLFDELADRKCDRTVKSLNALLSACVCSKNYDKVDGFFRDLPGKLSVKPDVVSYNIAIKGFCKMGSFDYAVAMLGEMEKSGVKPDRITFNTLLKGLFKKGRFSDGERIWARMEERNVVPDIRSFNAKLFGLANEGRLSEAVGLFGELGDKGLTPDVFSYNAVITGCCGEENVEAAKRWYAELVGRGCAPDTVTFAVLVPFACEKGDLGWAFELCKDIFNLQRLVHESLLQLVVDGLVKESKVEEAKKLVQMGKSNVYRKYRLRLPSDVYCLSAS</sequence>
<dbReference type="NCBIfam" id="TIGR00756">
    <property type="entry name" value="PPR"/>
    <property type="match status" value="4"/>
</dbReference>
<dbReference type="Proteomes" id="UP001187471">
    <property type="component" value="Unassembled WGS sequence"/>
</dbReference>
<dbReference type="InterPro" id="IPR002885">
    <property type="entry name" value="PPR_rpt"/>
</dbReference>
<dbReference type="PANTHER" id="PTHR47936:SF5">
    <property type="entry name" value="PENTACOTRIPEPTIDE-REPEAT REGION OF PRORP DOMAIN-CONTAINING PROTEIN"/>
    <property type="match status" value="1"/>
</dbReference>
<evidence type="ECO:0000313" key="5">
    <source>
        <dbReference type="Proteomes" id="UP001187471"/>
    </source>
</evidence>
<organism evidence="4 5">
    <name type="scientific">Escallonia rubra</name>
    <dbReference type="NCBI Taxonomy" id="112253"/>
    <lineage>
        <taxon>Eukaryota</taxon>
        <taxon>Viridiplantae</taxon>
        <taxon>Streptophyta</taxon>
        <taxon>Embryophyta</taxon>
        <taxon>Tracheophyta</taxon>
        <taxon>Spermatophyta</taxon>
        <taxon>Magnoliopsida</taxon>
        <taxon>eudicotyledons</taxon>
        <taxon>Gunneridae</taxon>
        <taxon>Pentapetalae</taxon>
        <taxon>asterids</taxon>
        <taxon>campanulids</taxon>
        <taxon>Escalloniales</taxon>
        <taxon>Escalloniaceae</taxon>
        <taxon>Escallonia</taxon>
    </lineage>
</organism>
<feature type="repeat" description="PPR" evidence="3">
    <location>
        <begin position="206"/>
        <end position="240"/>
    </location>
</feature>
<gene>
    <name evidence="4" type="ORF">RJ640_005454</name>
</gene>
<feature type="repeat" description="PPR" evidence="3">
    <location>
        <begin position="276"/>
        <end position="310"/>
    </location>
</feature>
<dbReference type="Pfam" id="PF01535">
    <property type="entry name" value="PPR"/>
    <property type="match status" value="3"/>
</dbReference>